<sequence>MDIDSQFSDQISRLLEPPSPLQIQEYFNQLITSNKHCNGIQVKPTNHYGKGVYAEMDFEEGDLVLKDQMLVGVQHSANKVDCLVCSCCFRFIGSIGLQIGRRLYLQGLGSETECSDMVSPNGSGMDDHEESQKCSSTSSRNKFQLPTETVESLMHERLALPYSNEFPLPSVINCPGGCKEVYYCSKYCAQADWDVCHSLLCTRDGSKLVRAKALSKFVEHANETNDIFLLAAKAISSTVLKYKKLKAASTEEKEKNNISNVLGNHSFSLLLEAWKPISMGYKKRWWDCVSLPDDVDTSDEAAFRMQIRQLASESLELLKAAILDEECLPLFSLEIYGHIIGMFELNNLDLVVASPVEDYFLHIDDLPEAGKKEVKEITRPILDALGEDYSICCQGTAFYSLQSCMNHSCCPSAKAFKREEDRDGQAAILACRSIKKGEEVTISYIDEDLELEERRAVLADYGFRCKCPRHMIVAGDDNHPPMLEKTMYNSWQNSMLLYIKGKEHDRMMLNSIEHEPLVYGTIEVDGVTRHKTYEELTDAEKLQDDCDVKATNIILQGLPPEVYSLINHHHVAKEICDRVKLLMQGTELSQHERQCKLYDDFDRFTSVKGMTMQQVQVNTKFLNTLPPEWSKFVTDVKLARNMHTTNYDQLFAYVSQHEAHATEVRLMRERFPDPLALIANNSHIPSYQTNHQSQYNPTHYQQQSSPVAQQYYSSQQHLQSYATPSHYQQYKPQAIPQQPLTDDLDAFDSDCDQAPCAKVVLMTNLSSYDSAVIYEVPISEPNQDYSMLDNCVQEMYYSEQPTFDPTSDIESISDRNIISYDQYLKETERAAVQNFNNGLHNEIKEVKMVFNQMEAAVVQCFVDKKCFEIQKKELLLENNRILELIISQDIVHTTVSSLFVITDCESMRKSYCEEYNRNLTLETELSKMNELSKTYSRLQNHCISLELKLQQNKENFQNNRSCSNLDAPALNDFFVINDLKAQLQAKESSISKLRAYIATLKGANVSDNNEPNNARVIAPEMFRLDLEPLSHRHKNNREAHEDYLKKTKEHTDTLCGIVEQAKKLNPGDPYLEFTWKNRITQAASGNKMNKAVEVNLRKVMSSSNKRNHVSLCNANVKHAVKDANSKFACSTCNGCLYFANHDKCVVTYINDVNKRVKSKSGKRKKMEWKPTGKVFTSVGHRWLLTGRTFTNNGTRFPMTRITSNPIVPPKETSQTPVITPNTEVKVVQIVLCYLDLGCSKHITGQHSQLINSVKKFLSTVIVGNDHIAKIIGYGDYQIRNVFPEAVAMTCYTQNRTLIRKHHNKTPYELLHDRKPDLKYLHVFGALCYPTNDNEDLEKLKPKADIGIFIGYAPAKKSYRIYNRRTRHYGNYQRLVQNPPSTTPYVPSIRVAAAPRPADPVGSPSSTTIIKPHPLQNFKEAMLESSWIDVMQKEIYEFKRLDVWELVPCSDLAMIIKLKWIFKVKQDEFRGIEAIRIFIANAANKNMTIYQMDVKMAFLNDKAPQAWYDMLSSFLLSQKFSKGVVDLTLFTRKEGKDILMKYGMDSSDPIDTPLVEKTKLDADLQGKTVDPTHYRKMISSLMYLTSGRPDLIFSLAEIFTKALPRERFEFLINKLGMKSMSPETLKSQAEENEE</sequence>
<dbReference type="GO" id="GO:0032259">
    <property type="term" value="P:methylation"/>
    <property type="evidence" value="ECO:0007669"/>
    <property type="project" value="UniProtKB-KW"/>
</dbReference>
<name>A0A699GS56_TANCI</name>
<dbReference type="Pfam" id="PF25597">
    <property type="entry name" value="SH3_retrovirus"/>
    <property type="match status" value="1"/>
</dbReference>
<organism evidence="3">
    <name type="scientific">Tanacetum cinerariifolium</name>
    <name type="common">Dalmatian daisy</name>
    <name type="synonym">Chrysanthemum cinerariifolium</name>
    <dbReference type="NCBI Taxonomy" id="118510"/>
    <lineage>
        <taxon>Eukaryota</taxon>
        <taxon>Viridiplantae</taxon>
        <taxon>Streptophyta</taxon>
        <taxon>Embryophyta</taxon>
        <taxon>Tracheophyta</taxon>
        <taxon>Spermatophyta</taxon>
        <taxon>Magnoliopsida</taxon>
        <taxon>eudicotyledons</taxon>
        <taxon>Gunneridae</taxon>
        <taxon>Pentapetalae</taxon>
        <taxon>asterids</taxon>
        <taxon>campanulids</taxon>
        <taxon>Asterales</taxon>
        <taxon>Asteraceae</taxon>
        <taxon>Asteroideae</taxon>
        <taxon>Anthemideae</taxon>
        <taxon>Anthemidinae</taxon>
        <taxon>Tanacetum</taxon>
    </lineage>
</organism>
<dbReference type="Gene3D" id="6.10.140.2220">
    <property type="match status" value="1"/>
</dbReference>
<comment type="caution">
    <text evidence="3">The sequence shown here is derived from an EMBL/GenBank/DDBJ whole genome shotgun (WGS) entry which is preliminary data.</text>
</comment>
<dbReference type="CDD" id="cd20071">
    <property type="entry name" value="SET_SMYD"/>
    <property type="match status" value="1"/>
</dbReference>
<evidence type="ECO:0000259" key="2">
    <source>
        <dbReference type="PROSITE" id="PS50280"/>
    </source>
</evidence>
<dbReference type="PANTHER" id="PTHR47436:SF1">
    <property type="entry name" value="SET DOMAIN-CONTAINING PROTEIN"/>
    <property type="match status" value="1"/>
</dbReference>
<dbReference type="InterPro" id="IPR046341">
    <property type="entry name" value="SET_dom_sf"/>
</dbReference>
<dbReference type="PANTHER" id="PTHR47436">
    <property type="entry name" value="HISTONE-LYSINE N-METHYLTRANSFERASE ATXR2"/>
    <property type="match status" value="1"/>
</dbReference>
<feature type="coiled-coil region" evidence="1">
    <location>
        <begin position="921"/>
        <end position="948"/>
    </location>
</feature>
<dbReference type="EMBL" id="BKCJ010022976">
    <property type="protein sequence ID" value="GEV41933.1"/>
    <property type="molecule type" value="Genomic_DNA"/>
</dbReference>
<gene>
    <name evidence="3" type="ORF">Tci_113910</name>
</gene>
<dbReference type="SUPFAM" id="SSF144232">
    <property type="entry name" value="HIT/MYND zinc finger-like"/>
    <property type="match status" value="1"/>
</dbReference>
<accession>A0A699GS56</accession>
<proteinExistence type="predicted"/>
<dbReference type="Gene3D" id="2.170.270.10">
    <property type="entry name" value="SET domain"/>
    <property type="match status" value="1"/>
</dbReference>
<evidence type="ECO:0000256" key="1">
    <source>
        <dbReference type="SAM" id="Coils"/>
    </source>
</evidence>
<dbReference type="PROSITE" id="PS50280">
    <property type="entry name" value="SET"/>
    <property type="match status" value="1"/>
</dbReference>
<dbReference type="InterPro" id="IPR001214">
    <property type="entry name" value="SET_dom"/>
</dbReference>
<dbReference type="GO" id="GO:0008168">
    <property type="term" value="F:methyltransferase activity"/>
    <property type="evidence" value="ECO:0007669"/>
    <property type="project" value="UniProtKB-KW"/>
</dbReference>
<dbReference type="InterPro" id="IPR057670">
    <property type="entry name" value="SH3_retrovirus"/>
</dbReference>
<keyword evidence="3" id="KW-0808">Transferase</keyword>
<dbReference type="SUPFAM" id="SSF82199">
    <property type="entry name" value="SET domain"/>
    <property type="match status" value="1"/>
</dbReference>
<dbReference type="InterPro" id="IPR044237">
    <property type="entry name" value="ATXR2-like"/>
</dbReference>
<keyword evidence="3" id="KW-0489">Methyltransferase</keyword>
<dbReference type="Pfam" id="PF00856">
    <property type="entry name" value="SET"/>
    <property type="match status" value="1"/>
</dbReference>
<reference evidence="3" key="1">
    <citation type="journal article" date="2019" name="Sci. Rep.">
        <title>Draft genome of Tanacetum cinerariifolium, the natural source of mosquito coil.</title>
        <authorList>
            <person name="Yamashiro T."/>
            <person name="Shiraishi A."/>
            <person name="Satake H."/>
            <person name="Nakayama K."/>
        </authorList>
    </citation>
    <scope>NUCLEOTIDE SEQUENCE</scope>
</reference>
<evidence type="ECO:0000313" key="3">
    <source>
        <dbReference type="EMBL" id="GEV41933.1"/>
    </source>
</evidence>
<keyword evidence="1" id="KW-0175">Coiled coil</keyword>
<protein>
    <submittedName>
        <fullName evidence="3">Histone-lysine N-methyltransferase ATXR2</fullName>
    </submittedName>
</protein>
<feature type="domain" description="SET" evidence="2">
    <location>
        <begin position="38"/>
        <end position="445"/>
    </location>
</feature>